<sequence length="396" mass="42541">MKSIKLASGFAVSALALAIAGQAAADTTFDVDFSADLKVNTTLDFENERRMHGLPGYHSADDDWYNFTATWSVSNGPFSGDIIAGVDEDEEHNGIELVEGEAGIWVDNLRVDEGPFSFGQIGRITDTAGLYEDLTDENEMFGEDDETRIGVDAAFRYSVDDLGLRVQAEGNAGHPFGFAAALNQDLDVAEVWADVQYREALDAPDGMQDAEFTFGLGTVATPVDMVTLTAVYRQISNDVVTTAGAGDDDRGVFAVKADVQATDELSVFLLLTDRDALESDSDTLLVRGGAVAEFAPFTVEGGYEALAAEIDAGFVFAKLSYAEGPYGAFAEVNYGLEGFTDSGYNENQDADLKLVLGGDYTFDSGVVFGAEYTNQGDDYFDGGVKNEVEMFAKYSF</sequence>
<name>A0A4Z0W9P2_9GAMM</name>
<keyword evidence="1" id="KW-0732">Signal</keyword>
<dbReference type="EMBL" id="SRMF01000006">
    <property type="protein sequence ID" value="TGG92043.1"/>
    <property type="molecule type" value="Genomic_DNA"/>
</dbReference>
<protein>
    <recommendedName>
        <fullName evidence="4">Porin</fullName>
    </recommendedName>
</protein>
<evidence type="ECO:0000256" key="1">
    <source>
        <dbReference type="SAM" id="SignalP"/>
    </source>
</evidence>
<comment type="caution">
    <text evidence="2">The sequence shown here is derived from an EMBL/GenBank/DDBJ whole genome shotgun (WGS) entry which is preliminary data.</text>
</comment>
<dbReference type="Proteomes" id="UP000297475">
    <property type="component" value="Unassembled WGS sequence"/>
</dbReference>
<reference evidence="2 3" key="1">
    <citation type="submission" date="2019-04" db="EMBL/GenBank/DDBJ databases">
        <title>Natronospirillum operosus gen. nov., sp. nov., a haloalkaliphilic satellite isolated from decaying biomass of laboratory culture of cyanobacterium Geitlerinema sp. and proposal of Natronospirillaceae fam. nov. and Saccharospirillaceae fam. nov.</title>
        <authorList>
            <person name="Kevbrin V."/>
            <person name="Boltyanskaya Y."/>
            <person name="Koziaeva V."/>
            <person name="Grouzdev D.S."/>
            <person name="Park M."/>
            <person name="Cho J."/>
        </authorList>
    </citation>
    <scope>NUCLEOTIDE SEQUENCE [LARGE SCALE GENOMIC DNA]</scope>
    <source>
        <strain evidence="2 3">G-116</strain>
    </source>
</reference>
<evidence type="ECO:0008006" key="4">
    <source>
        <dbReference type="Google" id="ProtNLM"/>
    </source>
</evidence>
<dbReference type="AlphaFoldDB" id="A0A4Z0W9P2"/>
<dbReference type="RefSeq" id="WP_135483972.1">
    <property type="nucleotide sequence ID" value="NZ_SRMF01000006.1"/>
</dbReference>
<feature type="signal peptide" evidence="1">
    <location>
        <begin position="1"/>
        <end position="25"/>
    </location>
</feature>
<keyword evidence="3" id="KW-1185">Reference proteome</keyword>
<proteinExistence type="predicted"/>
<organism evidence="2 3">
    <name type="scientific">Natronospirillum operosum</name>
    <dbReference type="NCBI Taxonomy" id="2759953"/>
    <lineage>
        <taxon>Bacteria</taxon>
        <taxon>Pseudomonadati</taxon>
        <taxon>Pseudomonadota</taxon>
        <taxon>Gammaproteobacteria</taxon>
        <taxon>Oceanospirillales</taxon>
        <taxon>Natronospirillaceae</taxon>
        <taxon>Natronospirillum</taxon>
    </lineage>
</organism>
<evidence type="ECO:0000313" key="2">
    <source>
        <dbReference type="EMBL" id="TGG92043.1"/>
    </source>
</evidence>
<evidence type="ECO:0000313" key="3">
    <source>
        <dbReference type="Proteomes" id="UP000297475"/>
    </source>
</evidence>
<feature type="chain" id="PRO_5021416482" description="Porin" evidence="1">
    <location>
        <begin position="26"/>
        <end position="396"/>
    </location>
</feature>
<accession>A0A4Z0W9P2</accession>
<gene>
    <name evidence="2" type="ORF">E4656_14275</name>
</gene>